<dbReference type="PANTHER" id="PTHR21621">
    <property type="entry name" value="RIBOSOMAL PROTEIN S6 MODIFICATION PROTEIN"/>
    <property type="match status" value="1"/>
</dbReference>
<dbReference type="PROSITE" id="PS50975">
    <property type="entry name" value="ATP_GRASP"/>
    <property type="match status" value="1"/>
</dbReference>
<dbReference type="SUPFAM" id="SSF56059">
    <property type="entry name" value="Glutathione synthetase ATP-binding domain-like"/>
    <property type="match status" value="1"/>
</dbReference>
<sequence length="318" mass="35789">MMGRILILAPKNDLHTKAVSAVLRRDFGVDPLVLDVEQLPKQLTGEFSYSKGELGSQLGGIDLSRVTVIWNRRPAPSDIPTGVNGNDRYFMQAECDHFTQGMLWSLPVSWINHPWYDRVASRKIVQLTHARHCGLRLPTTMVTNDPEAAQRFLHHYPTAIVKRTGASNLGYSKTELVDAKVIERLTTIRNSPSTFQEYISGADLRVTWIDGFCFAVRIRSDIGMSPEDCRFDHTVPYEPWDVPEALEAKIAQLMKSLSLRYGALDFRFRGTTNEEPFFLEVNPAGQFVYLEVKTGLPMTATLAKCLVRLCCIADSPVN</sequence>
<dbReference type="AlphaFoldDB" id="A0A177MCX2"/>
<evidence type="ECO:0000313" key="5">
    <source>
        <dbReference type="Proteomes" id="UP000077763"/>
    </source>
</evidence>
<reference evidence="4 5" key="1">
    <citation type="submission" date="2016-03" db="EMBL/GenBank/DDBJ databases">
        <authorList>
            <person name="Ploux O."/>
        </authorList>
    </citation>
    <scope>NUCLEOTIDE SEQUENCE [LARGE SCALE GENOMIC DNA]</scope>
    <source>
        <strain evidence="4 5">R-45371</strain>
    </source>
</reference>
<dbReference type="Proteomes" id="UP000077763">
    <property type="component" value="Unassembled WGS sequence"/>
</dbReference>
<dbReference type="GO" id="GO:0005524">
    <property type="term" value="F:ATP binding"/>
    <property type="evidence" value="ECO:0007669"/>
    <property type="project" value="UniProtKB-UniRule"/>
</dbReference>
<keyword evidence="2" id="KW-0547">Nucleotide-binding</keyword>
<evidence type="ECO:0000313" key="4">
    <source>
        <dbReference type="EMBL" id="OAI03588.1"/>
    </source>
</evidence>
<organism evidence="4 5">
    <name type="scientific">Methylomonas methanica</name>
    <dbReference type="NCBI Taxonomy" id="421"/>
    <lineage>
        <taxon>Bacteria</taxon>
        <taxon>Pseudomonadati</taxon>
        <taxon>Pseudomonadota</taxon>
        <taxon>Gammaproteobacteria</taxon>
        <taxon>Methylococcales</taxon>
        <taxon>Methylococcaceae</taxon>
        <taxon>Methylomonas</taxon>
    </lineage>
</organism>
<dbReference type="InterPro" id="IPR011761">
    <property type="entry name" value="ATP-grasp"/>
</dbReference>
<feature type="domain" description="ATP-grasp" evidence="3">
    <location>
        <begin position="127"/>
        <end position="307"/>
    </location>
</feature>
<comment type="caution">
    <text evidence="4">The sequence shown here is derived from an EMBL/GenBank/DDBJ whole genome shotgun (WGS) entry which is preliminary data.</text>
</comment>
<keyword evidence="2" id="KW-0067">ATP-binding</keyword>
<protein>
    <recommendedName>
        <fullName evidence="3">ATP-grasp domain-containing protein</fullName>
    </recommendedName>
</protein>
<name>A0A177MCX2_METMH</name>
<evidence type="ECO:0000256" key="1">
    <source>
        <dbReference type="ARBA" id="ARBA00023211"/>
    </source>
</evidence>
<dbReference type="PANTHER" id="PTHR21621:SF0">
    <property type="entry name" value="BETA-CITRYLGLUTAMATE SYNTHASE B-RELATED"/>
    <property type="match status" value="1"/>
</dbReference>
<evidence type="ECO:0000256" key="2">
    <source>
        <dbReference type="PROSITE-ProRule" id="PRU00409"/>
    </source>
</evidence>
<dbReference type="GO" id="GO:0005737">
    <property type="term" value="C:cytoplasm"/>
    <property type="evidence" value="ECO:0007669"/>
    <property type="project" value="TreeGrafter"/>
</dbReference>
<dbReference type="EMBL" id="LUUH01000055">
    <property type="protein sequence ID" value="OAI03588.1"/>
    <property type="molecule type" value="Genomic_DNA"/>
</dbReference>
<dbReference type="GO" id="GO:0046872">
    <property type="term" value="F:metal ion binding"/>
    <property type="evidence" value="ECO:0007669"/>
    <property type="project" value="InterPro"/>
</dbReference>
<accession>A0A177MCX2</accession>
<gene>
    <name evidence="4" type="ORF">A1353_00340</name>
</gene>
<keyword evidence="1" id="KW-0464">Manganese</keyword>
<dbReference type="GO" id="GO:0009432">
    <property type="term" value="P:SOS response"/>
    <property type="evidence" value="ECO:0007669"/>
    <property type="project" value="TreeGrafter"/>
</dbReference>
<dbReference type="GO" id="GO:0018169">
    <property type="term" value="F:ribosomal S6-glutamic acid ligase activity"/>
    <property type="evidence" value="ECO:0007669"/>
    <property type="project" value="TreeGrafter"/>
</dbReference>
<evidence type="ECO:0000259" key="3">
    <source>
        <dbReference type="PROSITE" id="PS50975"/>
    </source>
</evidence>
<dbReference type="Gene3D" id="3.30.470.20">
    <property type="entry name" value="ATP-grasp fold, B domain"/>
    <property type="match status" value="1"/>
</dbReference>
<proteinExistence type="predicted"/>